<feature type="repeat" description="ANK" evidence="1">
    <location>
        <begin position="103"/>
        <end position="135"/>
    </location>
</feature>
<sequence length="372" mass="39787">MPDGALNLLIRAVGIASALDGGKGRSAEAVEAVRDCGAGALHVAAGRGRMAVCRYLVEELHVDVGAVDESGPLFNSALYPLEGKLKRPLDFRDWSMRASVPSVSDTPLDYAVRSGLVETVRFLLDHGADPNKAGEHGCTALHVAAGAGPPPPPASDAASSLKPLHAAIIGKQDAAVKILLDNHADCNKAMSIHYTPLIAALHVRSLKCVKLLIKAGADVKGVGQLTPLIVAANEGLTDFYKCLLDAGADPDVRDDGGHLPIEIAGHNNRRKDVEILFPVTSRIPYVHDWSVDGILAYVKSVPKEEDDPLYKMGPAYLKSEGSKAYKRNDYVSAVNFYSMDYEKACDAFLDGLKLDPTNVEIETALRYPLTLC</sequence>
<dbReference type="InterPro" id="IPR051616">
    <property type="entry name" value="Cul2-RING_E3_ligase_SR"/>
</dbReference>
<dbReference type="SUPFAM" id="SSF48403">
    <property type="entry name" value="Ankyrin repeat"/>
    <property type="match status" value="1"/>
</dbReference>
<keyword evidence="1" id="KW-0040">ANK repeat</keyword>
<protein>
    <submittedName>
        <fullName evidence="2">Uncharacterized protein</fullName>
    </submittedName>
</protein>
<evidence type="ECO:0000256" key="1">
    <source>
        <dbReference type="PROSITE-ProRule" id="PRU00023"/>
    </source>
</evidence>
<dbReference type="PROSITE" id="PS50297">
    <property type="entry name" value="ANK_REP_REGION"/>
    <property type="match status" value="2"/>
</dbReference>
<gene>
    <name evidence="2" type="ORF">HU200_011996</name>
</gene>
<evidence type="ECO:0000313" key="3">
    <source>
        <dbReference type="Proteomes" id="UP000636709"/>
    </source>
</evidence>
<organism evidence="2 3">
    <name type="scientific">Digitaria exilis</name>
    <dbReference type="NCBI Taxonomy" id="1010633"/>
    <lineage>
        <taxon>Eukaryota</taxon>
        <taxon>Viridiplantae</taxon>
        <taxon>Streptophyta</taxon>
        <taxon>Embryophyta</taxon>
        <taxon>Tracheophyta</taxon>
        <taxon>Spermatophyta</taxon>
        <taxon>Magnoliopsida</taxon>
        <taxon>Liliopsida</taxon>
        <taxon>Poales</taxon>
        <taxon>Poaceae</taxon>
        <taxon>PACMAD clade</taxon>
        <taxon>Panicoideae</taxon>
        <taxon>Panicodae</taxon>
        <taxon>Paniceae</taxon>
        <taxon>Anthephorinae</taxon>
        <taxon>Digitaria</taxon>
    </lineage>
</organism>
<keyword evidence="3" id="KW-1185">Reference proteome</keyword>
<comment type="caution">
    <text evidence="2">The sequence shown here is derived from an EMBL/GenBank/DDBJ whole genome shotgun (WGS) entry which is preliminary data.</text>
</comment>
<accession>A0A835FGW7</accession>
<dbReference type="OrthoDB" id="1860613at2759"/>
<proteinExistence type="predicted"/>
<dbReference type="InterPro" id="IPR002110">
    <property type="entry name" value="Ankyrin_rpt"/>
</dbReference>
<dbReference type="InterPro" id="IPR036770">
    <property type="entry name" value="Ankyrin_rpt-contain_sf"/>
</dbReference>
<dbReference type="Gene3D" id="1.25.40.20">
    <property type="entry name" value="Ankyrin repeat-containing domain"/>
    <property type="match status" value="2"/>
</dbReference>
<dbReference type="PANTHER" id="PTHR46224">
    <property type="entry name" value="ANKYRIN REPEAT FAMILY PROTEIN"/>
    <property type="match status" value="1"/>
</dbReference>
<dbReference type="AlphaFoldDB" id="A0A835FGW7"/>
<reference evidence="2" key="1">
    <citation type="submission" date="2020-07" db="EMBL/GenBank/DDBJ databases">
        <title>Genome sequence and genetic diversity analysis of an under-domesticated orphan crop, white fonio (Digitaria exilis).</title>
        <authorList>
            <person name="Bennetzen J.L."/>
            <person name="Chen S."/>
            <person name="Ma X."/>
            <person name="Wang X."/>
            <person name="Yssel A.E.J."/>
            <person name="Chaluvadi S.R."/>
            <person name="Johnson M."/>
            <person name="Gangashetty P."/>
            <person name="Hamidou F."/>
            <person name="Sanogo M.D."/>
            <person name="Zwaenepoel A."/>
            <person name="Wallace J."/>
            <person name="Van De Peer Y."/>
            <person name="Van Deynze A."/>
        </authorList>
    </citation>
    <scope>NUCLEOTIDE SEQUENCE</scope>
    <source>
        <tissue evidence="2">Leaves</tissue>
    </source>
</reference>
<dbReference type="Pfam" id="PF12796">
    <property type="entry name" value="Ank_2"/>
    <property type="match status" value="2"/>
</dbReference>
<dbReference type="Proteomes" id="UP000636709">
    <property type="component" value="Unassembled WGS sequence"/>
</dbReference>
<dbReference type="SMART" id="SM00248">
    <property type="entry name" value="ANK"/>
    <property type="match status" value="5"/>
</dbReference>
<dbReference type="PRINTS" id="PR01415">
    <property type="entry name" value="ANKYRIN"/>
</dbReference>
<dbReference type="Pfam" id="PF00023">
    <property type="entry name" value="Ank"/>
    <property type="match status" value="2"/>
</dbReference>
<feature type="repeat" description="ANK" evidence="1">
    <location>
        <begin position="223"/>
        <end position="255"/>
    </location>
</feature>
<name>A0A835FGW7_9POAL</name>
<dbReference type="PANTHER" id="PTHR46224:SF53">
    <property type="entry name" value="OS02G0492900 PROTEIN"/>
    <property type="match status" value="1"/>
</dbReference>
<dbReference type="PROSITE" id="PS50088">
    <property type="entry name" value="ANK_REPEAT"/>
    <property type="match status" value="2"/>
</dbReference>
<dbReference type="EMBL" id="JACEFO010000950">
    <property type="protein sequence ID" value="KAF8751980.1"/>
    <property type="molecule type" value="Genomic_DNA"/>
</dbReference>
<evidence type="ECO:0000313" key="2">
    <source>
        <dbReference type="EMBL" id="KAF8751980.1"/>
    </source>
</evidence>